<dbReference type="CDD" id="cd07213">
    <property type="entry name" value="Pat17_PNPLA8_PNPLA9_like1"/>
    <property type="match status" value="1"/>
</dbReference>
<evidence type="ECO:0000313" key="4">
    <source>
        <dbReference type="EMBL" id="OVE46163.1"/>
    </source>
</evidence>
<dbReference type="EMBL" id="NHOO01000021">
    <property type="protein sequence ID" value="OVE46163.1"/>
    <property type="molecule type" value="Genomic_DNA"/>
</dbReference>
<feature type="active site" description="Proton acceptor" evidence="2">
    <location>
        <position position="191"/>
    </location>
</feature>
<proteinExistence type="predicted"/>
<keyword evidence="1 2" id="KW-0443">Lipid metabolism</keyword>
<gene>
    <name evidence="4" type="ORF">CBW21_19745</name>
</gene>
<feature type="short sequence motif" description="GXGXXG" evidence="2">
    <location>
        <begin position="14"/>
        <end position="19"/>
    </location>
</feature>
<name>A0A202B3L5_CHRVL</name>
<dbReference type="PANTHER" id="PTHR24138">
    <property type="entry name" value="INTRACELLLAR PHOSPHOLIPASE A FAMILY"/>
    <property type="match status" value="1"/>
</dbReference>
<reference evidence="4 5" key="1">
    <citation type="submission" date="2017-05" db="EMBL/GenBank/DDBJ databases">
        <title>Chromobacterium violaceum GHPS1 isolated from Hydrocarbon polluted soil in French Guiana display an awesome secondary metabolite arsenal and a battery of drug and heavy-metal-resistance and detoxification of xenobiotics proteins.</title>
        <authorList>
            <person name="Belbahri L."/>
        </authorList>
    </citation>
    <scope>NUCLEOTIDE SEQUENCE [LARGE SCALE GENOMIC DNA]</scope>
    <source>
        <strain evidence="4 5">GHPS1</strain>
    </source>
</reference>
<dbReference type="InterPro" id="IPR047156">
    <property type="entry name" value="Teg/CotR/CapV-like"/>
</dbReference>
<dbReference type="Pfam" id="PF01734">
    <property type="entry name" value="Patatin"/>
    <property type="match status" value="1"/>
</dbReference>
<protein>
    <recommendedName>
        <fullName evidence="3">PNPLA domain-containing protein</fullName>
    </recommendedName>
</protein>
<sequence length="322" mass="34788">MQADTPYRILSLDGGGLRGIIALVILDRLDRAAPGWRDGIHMHAGTSTGALIALGLARGMTPRQILDQYLERGPKLFERGAARRLKTLNGLIGARYDGAERERICRDVLGGADTLASLLRDGGCRGHVLVPAFNLDGDPRLPQGRRRWKPKVYHNLPTRDGSDDGAEQAWRVAMRSSAAPTYFPSFDGFADGGVFANNPAMCALAQTRDARLARAMPPESVSMLSLGTGFNASHLDGDNDWGALQWGRNLTGLLMDGVNDVADFQVRQMLGEGRYLRVSALLAEPIALDDAGRMAQMATIGGQVDLDEAVRFVEGWRPAAAP</sequence>
<dbReference type="InterPro" id="IPR016035">
    <property type="entry name" value="Acyl_Trfase/lysoPLipase"/>
</dbReference>
<evidence type="ECO:0000256" key="1">
    <source>
        <dbReference type="ARBA" id="ARBA00023098"/>
    </source>
</evidence>
<dbReference type="SUPFAM" id="SSF52151">
    <property type="entry name" value="FabD/lysophospholipase-like"/>
    <property type="match status" value="1"/>
</dbReference>
<keyword evidence="2" id="KW-0442">Lipid degradation</keyword>
<accession>A0A202B3L5</accession>
<keyword evidence="2" id="KW-0378">Hydrolase</keyword>
<dbReference type="PANTHER" id="PTHR24138:SF10">
    <property type="entry name" value="PHOSPHOLIPASE A2"/>
    <property type="match status" value="1"/>
</dbReference>
<organism evidence="4 5">
    <name type="scientific">Chromobacterium violaceum</name>
    <dbReference type="NCBI Taxonomy" id="536"/>
    <lineage>
        <taxon>Bacteria</taxon>
        <taxon>Pseudomonadati</taxon>
        <taxon>Pseudomonadota</taxon>
        <taxon>Betaproteobacteria</taxon>
        <taxon>Neisseriales</taxon>
        <taxon>Chromobacteriaceae</taxon>
        <taxon>Chromobacterium</taxon>
    </lineage>
</organism>
<dbReference type="InterPro" id="IPR002641">
    <property type="entry name" value="PNPLA_dom"/>
</dbReference>
<dbReference type="PROSITE" id="PS51635">
    <property type="entry name" value="PNPLA"/>
    <property type="match status" value="1"/>
</dbReference>
<dbReference type="Proteomes" id="UP000196342">
    <property type="component" value="Unassembled WGS sequence"/>
</dbReference>
<evidence type="ECO:0000259" key="3">
    <source>
        <dbReference type="PROSITE" id="PS51635"/>
    </source>
</evidence>
<feature type="domain" description="PNPLA" evidence="3">
    <location>
        <begin position="10"/>
        <end position="204"/>
    </location>
</feature>
<evidence type="ECO:0000256" key="2">
    <source>
        <dbReference type="PROSITE-ProRule" id="PRU01161"/>
    </source>
</evidence>
<feature type="short sequence motif" description="DGA/G" evidence="2">
    <location>
        <begin position="191"/>
        <end position="193"/>
    </location>
</feature>
<feature type="active site" description="Nucleophile" evidence="2">
    <location>
        <position position="47"/>
    </location>
</feature>
<dbReference type="GO" id="GO:0016042">
    <property type="term" value="P:lipid catabolic process"/>
    <property type="evidence" value="ECO:0007669"/>
    <property type="project" value="UniProtKB-UniRule"/>
</dbReference>
<dbReference type="Gene3D" id="3.40.1090.10">
    <property type="entry name" value="Cytosolic phospholipase A2 catalytic domain"/>
    <property type="match status" value="1"/>
</dbReference>
<feature type="short sequence motif" description="GXSXG" evidence="2">
    <location>
        <begin position="45"/>
        <end position="49"/>
    </location>
</feature>
<keyword evidence="5" id="KW-1185">Reference proteome</keyword>
<evidence type="ECO:0000313" key="5">
    <source>
        <dbReference type="Proteomes" id="UP000196342"/>
    </source>
</evidence>
<dbReference type="AlphaFoldDB" id="A0A202B3L5"/>
<dbReference type="GO" id="GO:0016787">
    <property type="term" value="F:hydrolase activity"/>
    <property type="evidence" value="ECO:0007669"/>
    <property type="project" value="UniProtKB-UniRule"/>
</dbReference>
<dbReference type="RefSeq" id="WP_087698639.1">
    <property type="nucleotide sequence ID" value="NZ_NHOO01000021.1"/>
</dbReference>
<comment type="caution">
    <text evidence="4">The sequence shown here is derived from an EMBL/GenBank/DDBJ whole genome shotgun (WGS) entry which is preliminary data.</text>
</comment>